<dbReference type="Pfam" id="PF13191">
    <property type="entry name" value="AAA_16"/>
    <property type="match status" value="1"/>
</dbReference>
<dbReference type="SMART" id="SM00421">
    <property type="entry name" value="HTH_LUXR"/>
    <property type="match status" value="1"/>
</dbReference>
<dbReference type="PROSITE" id="PS50043">
    <property type="entry name" value="HTH_LUXR_2"/>
    <property type="match status" value="1"/>
</dbReference>
<organism evidence="4 5">
    <name type="scientific">Amycolatopsis dongchuanensis</name>
    <dbReference type="NCBI Taxonomy" id="1070866"/>
    <lineage>
        <taxon>Bacteria</taxon>
        <taxon>Bacillati</taxon>
        <taxon>Actinomycetota</taxon>
        <taxon>Actinomycetes</taxon>
        <taxon>Pseudonocardiales</taxon>
        <taxon>Pseudonocardiaceae</taxon>
        <taxon>Amycolatopsis</taxon>
    </lineage>
</organism>
<comment type="caution">
    <text evidence="4">The sequence shown here is derived from an EMBL/GenBank/DDBJ whole genome shotgun (WGS) entry which is preliminary data.</text>
</comment>
<evidence type="ECO:0000313" key="4">
    <source>
        <dbReference type="EMBL" id="GAA5166156.1"/>
    </source>
</evidence>
<dbReference type="InterPro" id="IPR036388">
    <property type="entry name" value="WH-like_DNA-bd_sf"/>
</dbReference>
<sequence>MTAGASGPDLRGRDGELRRLDQLLAQARGGTSRVLVLRGEAGIGKSALLDHLSAQAPGYRVVRAAGLEPEAELAFAGLHQLCAPLLGHLDRLPAPQRAALATAFGLSTGPAPDRFLVGLAVLSLLSEAAGHQPLLCLVDDVQELDSASARVLAFVARRLLAEPVVLVAAVRAADGEHGFRGLPELALAGLGDADARALLMGALAGPLDASVRDQIVAESRGNPLALLELPRAFTPAELAGGFGLPGLPLDRRLEAGYARRFRSLPRQARRLLVTAAAEPAGDVALLWRAARAQGIEPAPASGADFAELVEFGTRVRFRHPLVRSAVYRSAPAADRRAAHGALAEVTDPAADPDRRAWHRARAVSGPDEEVAVELERSAGRAQARGGLAAAAALLERAAAVTAEPGRVAARALAAAQAKHQAGTPDEARALIALASASTPGELTRARVDLLRARLAFTSSHGRDAPPLLLAAAEKLAPLDPALAREAYLEALAAGLYVGRLAGETGLRQVCEAMPPGAGSAGSLAAGLAAVVTGGYEAGGPALKRAVAAFRTAELPQAEAIRRLWLATHAAHDLWDDDSWQVLGDRHVRLAREAGALAILPIALTARIGLHLFAGELDAAATLVGEVAAVTEATGSGLPAYGELALAAYRGDETRLGTLAESIVDNAVRRGDGMGLTVVRHAQAVLHNGLCRYGEAFEAAADGAANPDELAFANYSLVQLVEAAVRSGRPERAADAFDRLVGSTRASGTAWASGIEARCRALLAEGDEAERSYREAIEHLGRGRMRLELARARLLYGEWLRRAGRRTDARAQLRTAHEAFTAMGAAGFAERARRELAATGVAARERYGGATVSLTAQEAQIARLARSGFSNPEIGAQLFLSARTVEWHLRKVFAKLGISSRRQLRSALPAGKLIASE</sequence>
<dbReference type="InterPro" id="IPR011990">
    <property type="entry name" value="TPR-like_helical_dom_sf"/>
</dbReference>
<dbReference type="SUPFAM" id="SSF52540">
    <property type="entry name" value="P-loop containing nucleoside triphosphate hydrolases"/>
    <property type="match status" value="1"/>
</dbReference>
<dbReference type="PANTHER" id="PTHR16305:SF35">
    <property type="entry name" value="TRANSCRIPTIONAL ACTIVATOR DOMAIN"/>
    <property type="match status" value="1"/>
</dbReference>
<feature type="domain" description="HTH luxR-type" evidence="3">
    <location>
        <begin position="846"/>
        <end position="911"/>
    </location>
</feature>
<dbReference type="SUPFAM" id="SSF48452">
    <property type="entry name" value="TPR-like"/>
    <property type="match status" value="1"/>
</dbReference>
<evidence type="ECO:0000313" key="5">
    <source>
        <dbReference type="Proteomes" id="UP001500192"/>
    </source>
</evidence>
<dbReference type="InterPro" id="IPR016032">
    <property type="entry name" value="Sig_transdc_resp-reg_C-effctor"/>
</dbReference>
<evidence type="ECO:0000259" key="3">
    <source>
        <dbReference type="PROSITE" id="PS50043"/>
    </source>
</evidence>
<dbReference type="InterPro" id="IPR041664">
    <property type="entry name" value="AAA_16"/>
</dbReference>
<dbReference type="CDD" id="cd06170">
    <property type="entry name" value="LuxR_C_like"/>
    <property type="match status" value="1"/>
</dbReference>
<keyword evidence="5" id="KW-1185">Reference proteome</keyword>
<gene>
    <name evidence="4" type="ORF">GCM10023214_38350</name>
</gene>
<reference evidence="5" key="1">
    <citation type="journal article" date="2019" name="Int. J. Syst. Evol. Microbiol.">
        <title>The Global Catalogue of Microorganisms (GCM) 10K type strain sequencing project: providing services to taxonomists for standard genome sequencing and annotation.</title>
        <authorList>
            <consortium name="The Broad Institute Genomics Platform"/>
            <consortium name="The Broad Institute Genome Sequencing Center for Infectious Disease"/>
            <person name="Wu L."/>
            <person name="Ma J."/>
        </authorList>
    </citation>
    <scope>NUCLEOTIDE SEQUENCE [LARGE SCALE GENOMIC DNA]</scope>
    <source>
        <strain evidence="5">JCM 18054</strain>
    </source>
</reference>
<dbReference type="EMBL" id="BAABIB010000075">
    <property type="protein sequence ID" value="GAA5166156.1"/>
    <property type="molecule type" value="Genomic_DNA"/>
</dbReference>
<dbReference type="InterPro" id="IPR000792">
    <property type="entry name" value="Tscrpt_reg_LuxR_C"/>
</dbReference>
<dbReference type="Gene3D" id="1.10.10.10">
    <property type="entry name" value="Winged helix-like DNA-binding domain superfamily/Winged helix DNA-binding domain"/>
    <property type="match status" value="1"/>
</dbReference>
<dbReference type="PRINTS" id="PR00038">
    <property type="entry name" value="HTHLUXR"/>
</dbReference>
<dbReference type="SUPFAM" id="SSF46894">
    <property type="entry name" value="C-terminal effector domain of the bipartite response regulators"/>
    <property type="match status" value="1"/>
</dbReference>
<evidence type="ECO:0000256" key="1">
    <source>
        <dbReference type="ARBA" id="ARBA00022741"/>
    </source>
</evidence>
<dbReference type="Gene3D" id="3.40.50.300">
    <property type="entry name" value="P-loop containing nucleotide triphosphate hydrolases"/>
    <property type="match status" value="1"/>
</dbReference>
<keyword evidence="2" id="KW-0067">ATP-binding</keyword>
<evidence type="ECO:0000256" key="2">
    <source>
        <dbReference type="ARBA" id="ARBA00022840"/>
    </source>
</evidence>
<dbReference type="Pfam" id="PF00196">
    <property type="entry name" value="GerE"/>
    <property type="match status" value="1"/>
</dbReference>
<dbReference type="RefSeq" id="WP_346054424.1">
    <property type="nucleotide sequence ID" value="NZ_BAABIB010000075.1"/>
</dbReference>
<keyword evidence="1" id="KW-0547">Nucleotide-binding</keyword>
<dbReference type="InterPro" id="IPR027417">
    <property type="entry name" value="P-loop_NTPase"/>
</dbReference>
<dbReference type="Proteomes" id="UP001500192">
    <property type="component" value="Unassembled WGS sequence"/>
</dbReference>
<protein>
    <submittedName>
        <fullName evidence="4">LuxR family transcriptional regulator</fullName>
    </submittedName>
</protein>
<accession>A0ABP9QR55</accession>
<proteinExistence type="predicted"/>
<name>A0ABP9QR55_9PSEU</name>
<dbReference type="PANTHER" id="PTHR16305">
    <property type="entry name" value="TESTICULAR SOLUBLE ADENYLYL CYCLASE"/>
    <property type="match status" value="1"/>
</dbReference>